<dbReference type="InterPro" id="IPR024674">
    <property type="entry name" value="HpaB/PvcC/4-BUDH_N"/>
</dbReference>
<dbReference type="STRING" id="375175.AYR53_00495"/>
<keyword evidence="2" id="KW-0274">FAD</keyword>
<accession>A0A192GXX0</accession>
<keyword evidence="5" id="KW-1185">Reference proteome</keyword>
<dbReference type="RefSeq" id="WP_068279953.1">
    <property type="nucleotide sequence ID" value="NZ_CP014873.1"/>
</dbReference>
<keyword evidence="3" id="KW-0560">Oxidoreductase</keyword>
<dbReference type="InterPro" id="IPR009100">
    <property type="entry name" value="AcylCoA_DH/oxidase_NM_dom_sf"/>
</dbReference>
<evidence type="ECO:0000256" key="1">
    <source>
        <dbReference type="ARBA" id="ARBA00022630"/>
    </source>
</evidence>
<dbReference type="Gene3D" id="2.40.110.10">
    <property type="entry name" value="Butyryl-CoA Dehydrogenase, subunit A, domain 2"/>
    <property type="match status" value="1"/>
</dbReference>
<dbReference type="Gene3D" id="1.10.3140.10">
    <property type="entry name" value="4-hydroxybutyryl-coa dehydratase, domain 1"/>
    <property type="match status" value="1"/>
</dbReference>
<evidence type="ECO:0000313" key="5">
    <source>
        <dbReference type="Proteomes" id="UP000078582"/>
    </source>
</evidence>
<dbReference type="InterPro" id="IPR024719">
    <property type="entry name" value="HpaB/PvcC/4-BUDH_C"/>
</dbReference>
<dbReference type="Proteomes" id="UP000078582">
    <property type="component" value="Chromosome"/>
</dbReference>
<dbReference type="SUPFAM" id="SSF47203">
    <property type="entry name" value="Acyl-CoA dehydrogenase C-terminal domain-like"/>
    <property type="match status" value="1"/>
</dbReference>
<dbReference type="PIRSF" id="PIRSF000331">
    <property type="entry name" value="HpaA_HpaB"/>
    <property type="match status" value="1"/>
</dbReference>
<dbReference type="Pfam" id="PF03241">
    <property type="entry name" value="HpaB"/>
    <property type="match status" value="1"/>
</dbReference>
<dbReference type="SUPFAM" id="SSF56645">
    <property type="entry name" value="Acyl-CoA dehydrogenase NM domain-like"/>
    <property type="match status" value="1"/>
</dbReference>
<dbReference type="EMBL" id="CP014873">
    <property type="protein sequence ID" value="ANK61364.1"/>
    <property type="molecule type" value="Genomic_DNA"/>
</dbReference>
<gene>
    <name evidence="4" type="ORF">AYR53_00495</name>
</gene>
<proteinExistence type="predicted"/>
<protein>
    <submittedName>
        <fullName evidence="4">4-hydroxyphenylacetate 3-hydroxylase</fullName>
    </submittedName>
</protein>
<sequence length="472" mass="52073">MSSITDLNDGRAVYFDGALVNVAEVPIFQKTLAVVNTYYDLQRTNPKLHTYQEDGQTFATAFMTPRSVTDLQKKRAVYTEIAQASYGMLGRTPDFIASGLAVLSAKAGFLGKNKYTDFAANAKHYAERVKKGDIFVSHALQNPQLDRSKALNAIPKGYAGVHTVDHDEKGIYVSGAKMVNTLAPIADELLVFNPPELLLDAGDTSYGLAFAAPLNLSGAKIVCRKPLNHPGYSENDYPLSNAFDEIDAYILFEHAFIPWTDVFVYNDYAMSNRFFVESGMFIHTAHQDEVRGVTKLEFVTSLAIRVAKALGLADYLGVAEQLGELTSNLELIKGTIVNSELNGQLDEQGIFAPSEQALTAVRDSLPKMYEKALQVIQHLAAGSMVAVPDFREFSGNNATILRQAYTSEKIGAEDRAKLLNLAFDVSSAAFGQRQLMYEYYHGGDPKRIRANHFRHEDLTAGTAMLERILKLK</sequence>
<evidence type="ECO:0000313" key="4">
    <source>
        <dbReference type="EMBL" id="ANK61364.1"/>
    </source>
</evidence>
<dbReference type="PANTHER" id="PTHR36117">
    <property type="entry name" value="4-HYDROXYPHENYLACETATE 3-MONOOXYGENASE-RELATED"/>
    <property type="match status" value="1"/>
</dbReference>
<dbReference type="GO" id="GO:0016627">
    <property type="term" value="F:oxidoreductase activity, acting on the CH-CH group of donors"/>
    <property type="evidence" value="ECO:0007669"/>
    <property type="project" value="InterPro"/>
</dbReference>
<dbReference type="GeneID" id="42980714"/>
<evidence type="ECO:0000256" key="2">
    <source>
        <dbReference type="ARBA" id="ARBA00022827"/>
    </source>
</evidence>
<reference evidence="4 5" key="1">
    <citation type="submission" date="2016-03" db="EMBL/GenBank/DDBJ databases">
        <title>Pediococcus and Lactobacillus from brewery environment - whole genome sequencing and assembly.</title>
        <authorList>
            <person name="Behr J."/>
            <person name="Geissler A.J."/>
            <person name="Vogel R.F."/>
        </authorList>
    </citation>
    <scope>NUCLEOTIDE SEQUENCE [LARGE SCALE GENOMIC DNA]</scope>
    <source>
        <strain evidence="4 5">TMW 1.1989</strain>
    </source>
</reference>
<organism evidence="4 5">
    <name type="scientific">Loigolactobacillus backii</name>
    <dbReference type="NCBI Taxonomy" id="375175"/>
    <lineage>
        <taxon>Bacteria</taxon>
        <taxon>Bacillati</taxon>
        <taxon>Bacillota</taxon>
        <taxon>Bacilli</taxon>
        <taxon>Lactobacillales</taxon>
        <taxon>Lactobacillaceae</taxon>
        <taxon>Loigolactobacillus</taxon>
    </lineage>
</organism>
<name>A0A192GXX0_9LACO</name>
<dbReference type="InterPro" id="IPR036250">
    <property type="entry name" value="AcylCo_DH-like_C"/>
</dbReference>
<dbReference type="PANTHER" id="PTHR36117:SF3">
    <property type="entry name" value="4-HYDROXYPHENYLACETATE 3-MONOOXYGENASE-RELATED"/>
    <property type="match status" value="1"/>
</dbReference>
<dbReference type="AlphaFoldDB" id="A0A192GXX0"/>
<dbReference type="OrthoDB" id="9785230at2"/>
<evidence type="ECO:0000256" key="3">
    <source>
        <dbReference type="ARBA" id="ARBA00023002"/>
    </source>
</evidence>
<dbReference type="Pfam" id="PF11794">
    <property type="entry name" value="HpaB_N"/>
    <property type="match status" value="1"/>
</dbReference>
<dbReference type="InterPro" id="IPR004925">
    <property type="entry name" value="HpaB/PvcC/4-BUDH"/>
</dbReference>
<dbReference type="Gene3D" id="1.20.140.10">
    <property type="entry name" value="Butyryl-CoA Dehydrogenase, subunit A, domain 3"/>
    <property type="match status" value="1"/>
</dbReference>
<dbReference type="InterPro" id="IPR046373">
    <property type="entry name" value="Acyl-CoA_Oxase/DH_mid-dom_sf"/>
</dbReference>
<keyword evidence="1" id="KW-0285">Flavoprotein</keyword>